<name>A0ABT1S012_9FIRM</name>
<dbReference type="EMBL" id="JANFZH010000021">
    <property type="protein sequence ID" value="MCQ4840277.1"/>
    <property type="molecule type" value="Genomic_DNA"/>
</dbReference>
<feature type="compositionally biased region" description="Low complexity" evidence="2">
    <location>
        <begin position="164"/>
        <end position="178"/>
    </location>
</feature>
<dbReference type="Pfam" id="PF04525">
    <property type="entry name" value="LOR"/>
    <property type="match status" value="1"/>
</dbReference>
<feature type="region of interest" description="Disordered" evidence="2">
    <location>
        <begin position="158"/>
        <end position="178"/>
    </location>
</feature>
<dbReference type="InterPro" id="IPR038595">
    <property type="entry name" value="LOR_sf"/>
</dbReference>
<dbReference type="RefSeq" id="WP_066863030.1">
    <property type="nucleotide sequence ID" value="NZ_CABKVV010000013.1"/>
</dbReference>
<dbReference type="Gene3D" id="2.40.160.200">
    <property type="entry name" value="LURP1-related"/>
    <property type="match status" value="1"/>
</dbReference>
<comment type="caution">
    <text evidence="3">The sequence shown here is derived from an EMBL/GenBank/DDBJ whole genome shotgun (WGS) entry which is preliminary data.</text>
</comment>
<protein>
    <submittedName>
        <fullName evidence="3">LURP-one-related family protein</fullName>
    </submittedName>
</protein>
<reference evidence="3 4" key="1">
    <citation type="submission" date="2022-06" db="EMBL/GenBank/DDBJ databases">
        <title>Isolation of gut microbiota from human fecal samples.</title>
        <authorList>
            <person name="Pamer E.G."/>
            <person name="Barat B."/>
            <person name="Waligurski E."/>
            <person name="Medina S."/>
            <person name="Paddock L."/>
            <person name="Mostad J."/>
        </authorList>
    </citation>
    <scope>NUCLEOTIDE SEQUENCE [LARGE SCALE GENOMIC DNA]</scope>
    <source>
        <strain evidence="3 4">DFI.9.73</strain>
    </source>
</reference>
<dbReference type="GeneID" id="90532105"/>
<evidence type="ECO:0000256" key="2">
    <source>
        <dbReference type="SAM" id="MobiDB-lite"/>
    </source>
</evidence>
<dbReference type="InterPro" id="IPR007612">
    <property type="entry name" value="LOR"/>
</dbReference>
<keyword evidence="4" id="KW-1185">Reference proteome</keyword>
<proteinExistence type="inferred from homology"/>
<sequence>MELFMKEKVFSLHDTYHVYDMEGSEKYQIRSKPISITNQTSLYDMEGKELAHIHRKVISMHETHFIEIDGKEVTEVRTKLFHPIHQEIDAPEIGWQIRGNLWDHDFSVLDSAENVRATVHRKWISLGEGYQISIASDEDIVLVLALIVTLERILTDRKNESMTSSSNPSGNSGSSNNS</sequence>
<dbReference type="InterPro" id="IPR025659">
    <property type="entry name" value="Tubby-like_C"/>
</dbReference>
<evidence type="ECO:0000313" key="3">
    <source>
        <dbReference type="EMBL" id="MCQ4840277.1"/>
    </source>
</evidence>
<evidence type="ECO:0000313" key="4">
    <source>
        <dbReference type="Proteomes" id="UP001524473"/>
    </source>
</evidence>
<gene>
    <name evidence="3" type="ORF">NE695_10180</name>
</gene>
<accession>A0ABT1S012</accession>
<dbReference type="Proteomes" id="UP001524473">
    <property type="component" value="Unassembled WGS sequence"/>
</dbReference>
<dbReference type="SUPFAM" id="SSF54518">
    <property type="entry name" value="Tubby C-terminal domain-like"/>
    <property type="match status" value="1"/>
</dbReference>
<evidence type="ECO:0000256" key="1">
    <source>
        <dbReference type="ARBA" id="ARBA00005437"/>
    </source>
</evidence>
<organism evidence="3 4">
    <name type="scientific">Neglectibacter timonensis</name>
    <dbReference type="NCBI Taxonomy" id="1776382"/>
    <lineage>
        <taxon>Bacteria</taxon>
        <taxon>Bacillati</taxon>
        <taxon>Bacillota</taxon>
        <taxon>Clostridia</taxon>
        <taxon>Eubacteriales</taxon>
        <taxon>Oscillospiraceae</taxon>
        <taxon>Neglectibacter</taxon>
    </lineage>
</organism>
<comment type="similarity">
    <text evidence="1">Belongs to the LOR family.</text>
</comment>